<evidence type="ECO:0000256" key="9">
    <source>
        <dbReference type="ARBA" id="ARBA00012523"/>
    </source>
</evidence>
<evidence type="ECO:0000256" key="19">
    <source>
        <dbReference type="PIRSR" id="PIRSR006135-2"/>
    </source>
</evidence>
<dbReference type="SUPFAM" id="SSF52540">
    <property type="entry name" value="P-loop containing nucleoside triphosphate hydrolases"/>
    <property type="match status" value="1"/>
</dbReference>
<accession>F8AA12</accession>
<dbReference type="GO" id="GO:0008820">
    <property type="term" value="F:cobinamide phosphate guanylyltransferase activity"/>
    <property type="evidence" value="ECO:0007669"/>
    <property type="project" value="UniProtKB-EC"/>
</dbReference>
<evidence type="ECO:0000256" key="12">
    <source>
        <dbReference type="ARBA" id="ARBA00022741"/>
    </source>
</evidence>
<dbReference type="InterPro" id="IPR027417">
    <property type="entry name" value="P-loop_NTPase"/>
</dbReference>
<dbReference type="EC" id="2.7.1.156" evidence="8"/>
<dbReference type="Gene3D" id="3.40.50.300">
    <property type="entry name" value="P-loop containing nucleotide triphosphate hydrolases"/>
    <property type="match status" value="1"/>
</dbReference>
<keyword evidence="14" id="KW-0067">ATP-binding</keyword>
<protein>
    <recommendedName>
        <fullName evidence="16">Adenosylcobinamide kinase</fullName>
        <ecNumber evidence="8">2.7.1.156</ecNumber>
        <ecNumber evidence="9">2.7.7.62</ecNumber>
    </recommendedName>
    <alternativeName>
        <fullName evidence="17">Adenosylcobinamide-phosphate guanylyltransferase</fullName>
    </alternativeName>
</protein>
<feature type="binding site" evidence="19">
    <location>
        <position position="60"/>
    </location>
    <ligand>
        <name>GTP</name>
        <dbReference type="ChEBI" id="CHEBI:37565"/>
    </ligand>
</feature>
<evidence type="ECO:0000256" key="17">
    <source>
        <dbReference type="ARBA" id="ARBA00030571"/>
    </source>
</evidence>
<gene>
    <name evidence="20" type="ordered locus">Thein_1433</name>
</gene>
<evidence type="ECO:0000256" key="11">
    <source>
        <dbReference type="ARBA" id="ARBA00022679"/>
    </source>
</evidence>
<evidence type="ECO:0000313" key="20">
    <source>
        <dbReference type="EMBL" id="AEH45298.1"/>
    </source>
</evidence>
<comment type="pathway">
    <text evidence="5">Cofactor biosynthesis; adenosylcobalamin biosynthesis; adenosylcobalamin from cob(II)yrinate a,c-diamide: step 6/7.</text>
</comment>
<dbReference type="PATRIC" id="fig|667014.3.peg.1476"/>
<reference evidence="20 21" key="2">
    <citation type="journal article" date="2012" name="Stand. Genomic Sci.">
        <title>Complete genome sequence of the thermophilic sulfate-reducing ocean bacterium Thermodesulfatator indicus type strain (CIR29812(T)).</title>
        <authorList>
            <person name="Anderson I."/>
            <person name="Saunders E."/>
            <person name="Lapidus A."/>
            <person name="Nolan M."/>
            <person name="Lucas S."/>
            <person name="Tice H."/>
            <person name="Del Rio T.G."/>
            <person name="Cheng J.F."/>
            <person name="Han C."/>
            <person name="Tapia R."/>
            <person name="Goodwin L.A."/>
            <person name="Pitluck S."/>
            <person name="Liolios K."/>
            <person name="Mavromatis K."/>
            <person name="Pagani I."/>
            <person name="Ivanova N."/>
            <person name="Mikhailova N."/>
            <person name="Pati A."/>
            <person name="Chen A."/>
            <person name="Palaniappan K."/>
            <person name="Land M."/>
            <person name="Hauser L."/>
            <person name="Jeffries C.D."/>
            <person name="Chang Y.J."/>
            <person name="Brambilla E.M."/>
            <person name="Rohde M."/>
            <person name="Spring S."/>
            <person name="Goker M."/>
            <person name="Detter J.C."/>
            <person name="Woyke T."/>
            <person name="Bristow J."/>
            <person name="Eisen J.A."/>
            <person name="Markowitz V."/>
            <person name="Hugenholtz P."/>
            <person name="Kyrpides N.C."/>
            <person name="Klenk H.P."/>
        </authorList>
    </citation>
    <scope>NUCLEOTIDE SEQUENCE [LARGE SCALE GENOMIC DNA]</scope>
    <source>
        <strain evidence="21">DSM 15286 / JCM 11887 / CIR29812</strain>
    </source>
</reference>
<evidence type="ECO:0000256" key="3">
    <source>
        <dbReference type="ARBA" id="ARBA00001522"/>
    </source>
</evidence>
<dbReference type="PIRSF" id="PIRSF006135">
    <property type="entry name" value="CobU"/>
    <property type="match status" value="1"/>
</dbReference>
<sequence length="166" mass="18540">MKILILGGIKSGKSAFALKLASQFSEPRIFLATAQAFDEEMAKKIERHRRERGHAWHTIEAPIELPEALKEISSGGVVLIDCLTVWLGNLFYHQKDVDFYVEALVKNIESFSFPLVIVSNEVGLAPVPADKETRKFAETLGLLNQKIARLCNHTYFMIAGKALIAK</sequence>
<feature type="binding site" evidence="19">
    <location>
        <begin position="7"/>
        <end position="14"/>
    </location>
    <ligand>
        <name>GTP</name>
        <dbReference type="ChEBI" id="CHEBI:37565"/>
    </ligand>
</feature>
<evidence type="ECO:0000256" key="5">
    <source>
        <dbReference type="ARBA" id="ARBA00004692"/>
    </source>
</evidence>
<dbReference type="CDD" id="cd00544">
    <property type="entry name" value="CobU"/>
    <property type="match status" value="1"/>
</dbReference>
<dbReference type="Proteomes" id="UP000006793">
    <property type="component" value="Chromosome"/>
</dbReference>
<dbReference type="EMBL" id="CP002683">
    <property type="protein sequence ID" value="AEH45298.1"/>
    <property type="molecule type" value="Genomic_DNA"/>
</dbReference>
<dbReference type="KEGG" id="tid:Thein_1433"/>
<dbReference type="GO" id="GO:0005525">
    <property type="term" value="F:GTP binding"/>
    <property type="evidence" value="ECO:0007669"/>
    <property type="project" value="UniProtKB-KW"/>
</dbReference>
<dbReference type="UniPathway" id="UPA00148">
    <property type="reaction ID" value="UER00236"/>
</dbReference>
<feature type="binding site" evidence="19">
    <location>
        <begin position="32"/>
        <end position="34"/>
    </location>
    <ligand>
        <name>GTP</name>
        <dbReference type="ChEBI" id="CHEBI:37565"/>
    </ligand>
</feature>
<dbReference type="InParanoid" id="F8AA12"/>
<dbReference type="FunCoup" id="F8AA12">
    <property type="interactions" value="164"/>
</dbReference>
<dbReference type="EC" id="2.7.7.62" evidence="9"/>
<reference evidence="21" key="1">
    <citation type="submission" date="2011-04" db="EMBL/GenBank/DDBJ databases">
        <title>The complete genome of Thermodesulfatator indicus DSM 15286.</title>
        <authorList>
            <person name="Lucas S."/>
            <person name="Copeland A."/>
            <person name="Lapidus A."/>
            <person name="Bruce D."/>
            <person name="Goodwin L."/>
            <person name="Pitluck S."/>
            <person name="Peters L."/>
            <person name="Kyrpides N."/>
            <person name="Mavromatis K."/>
            <person name="Pagani I."/>
            <person name="Ivanova N."/>
            <person name="Saunders L."/>
            <person name="Detter J.C."/>
            <person name="Tapia R."/>
            <person name="Han C."/>
            <person name="Land M."/>
            <person name="Hauser L."/>
            <person name="Markowitz V."/>
            <person name="Cheng J.-F."/>
            <person name="Hugenholtz P."/>
            <person name="Woyke T."/>
            <person name="Wu D."/>
            <person name="Spring S."/>
            <person name="Schroeder M."/>
            <person name="Brambilla E."/>
            <person name="Klenk H.-P."/>
            <person name="Eisen J.A."/>
        </authorList>
    </citation>
    <scope>NUCLEOTIDE SEQUENCE [LARGE SCALE GENOMIC DNA]</scope>
    <source>
        <strain evidence="21">DSM 15286 / JCM 11887 / CIR29812</strain>
    </source>
</reference>
<dbReference type="PANTHER" id="PTHR34848">
    <property type="match status" value="1"/>
</dbReference>
<keyword evidence="11 20" id="KW-0808">Transferase</keyword>
<name>F8AA12_THEID</name>
<keyword evidence="10" id="KW-0169">Cobalamin biosynthesis</keyword>
<comment type="catalytic activity">
    <reaction evidence="1">
        <text>adenosylcob(III)inamide + ATP = adenosylcob(III)inamide phosphate + ADP + H(+)</text>
        <dbReference type="Rhea" id="RHEA:15769"/>
        <dbReference type="ChEBI" id="CHEBI:2480"/>
        <dbReference type="ChEBI" id="CHEBI:15378"/>
        <dbReference type="ChEBI" id="CHEBI:30616"/>
        <dbReference type="ChEBI" id="CHEBI:58502"/>
        <dbReference type="ChEBI" id="CHEBI:456216"/>
        <dbReference type="EC" id="2.7.1.156"/>
    </reaction>
</comment>
<feature type="binding site" evidence="19">
    <location>
        <begin position="49"/>
        <end position="52"/>
    </location>
    <ligand>
        <name>GTP</name>
        <dbReference type="ChEBI" id="CHEBI:37565"/>
    </ligand>
</feature>
<dbReference type="STRING" id="667014.Thein_1433"/>
<comment type="function">
    <text evidence="4">Catalyzes ATP-dependent phosphorylation of adenosylcobinamide and addition of GMP to adenosylcobinamide phosphate.</text>
</comment>
<keyword evidence="15 19" id="KW-0342">GTP-binding</keyword>
<evidence type="ECO:0000313" key="21">
    <source>
        <dbReference type="Proteomes" id="UP000006793"/>
    </source>
</evidence>
<keyword evidence="21" id="KW-1185">Reference proteome</keyword>
<dbReference type="GO" id="GO:0009236">
    <property type="term" value="P:cobalamin biosynthetic process"/>
    <property type="evidence" value="ECO:0007669"/>
    <property type="project" value="UniProtKB-UniPathway"/>
</dbReference>
<dbReference type="PANTHER" id="PTHR34848:SF1">
    <property type="entry name" value="BIFUNCTIONAL ADENOSYLCOBALAMIN BIOSYNTHESIS PROTEIN COBU"/>
    <property type="match status" value="1"/>
</dbReference>
<dbReference type="OrthoDB" id="9788370at2"/>
<evidence type="ECO:0000256" key="8">
    <source>
        <dbReference type="ARBA" id="ARBA00012016"/>
    </source>
</evidence>
<evidence type="ECO:0000256" key="4">
    <source>
        <dbReference type="ARBA" id="ARBA00003889"/>
    </source>
</evidence>
<comment type="catalytic activity">
    <reaction evidence="3">
        <text>adenosylcob(III)inamide + GTP = adenosylcob(III)inamide phosphate + GDP + H(+)</text>
        <dbReference type="Rhea" id="RHEA:15765"/>
        <dbReference type="ChEBI" id="CHEBI:2480"/>
        <dbReference type="ChEBI" id="CHEBI:15378"/>
        <dbReference type="ChEBI" id="CHEBI:37565"/>
        <dbReference type="ChEBI" id="CHEBI:58189"/>
        <dbReference type="ChEBI" id="CHEBI:58502"/>
        <dbReference type="EC" id="2.7.1.156"/>
    </reaction>
</comment>
<dbReference type="NCBIfam" id="NF004469">
    <property type="entry name" value="PRK05800.1"/>
    <property type="match status" value="1"/>
</dbReference>
<keyword evidence="13" id="KW-0418">Kinase</keyword>
<evidence type="ECO:0000256" key="14">
    <source>
        <dbReference type="ARBA" id="ARBA00022840"/>
    </source>
</evidence>
<comment type="similarity">
    <text evidence="7">Belongs to the CobU/CobP family.</text>
</comment>
<organism evidence="20 21">
    <name type="scientific">Thermodesulfatator indicus (strain DSM 15286 / JCM 11887 / CIR29812)</name>
    <dbReference type="NCBI Taxonomy" id="667014"/>
    <lineage>
        <taxon>Bacteria</taxon>
        <taxon>Pseudomonadati</taxon>
        <taxon>Thermodesulfobacteriota</taxon>
        <taxon>Thermodesulfobacteria</taxon>
        <taxon>Thermodesulfobacteriales</taxon>
        <taxon>Thermodesulfatatoraceae</taxon>
        <taxon>Thermodesulfatator</taxon>
    </lineage>
</organism>
<comment type="catalytic activity">
    <reaction evidence="2">
        <text>adenosylcob(III)inamide phosphate + GTP + H(+) = adenosylcob(III)inamide-GDP + diphosphate</text>
        <dbReference type="Rhea" id="RHEA:22712"/>
        <dbReference type="ChEBI" id="CHEBI:15378"/>
        <dbReference type="ChEBI" id="CHEBI:33019"/>
        <dbReference type="ChEBI" id="CHEBI:37565"/>
        <dbReference type="ChEBI" id="CHEBI:58502"/>
        <dbReference type="ChEBI" id="CHEBI:60487"/>
        <dbReference type="EC" id="2.7.7.62"/>
    </reaction>
</comment>
<dbReference type="HOGENOM" id="CLU_094161_0_1_0"/>
<dbReference type="RefSeq" id="WP_013908040.1">
    <property type="nucleotide sequence ID" value="NC_015681.1"/>
</dbReference>
<dbReference type="PaxDb" id="667014-Thein_1433"/>
<dbReference type="Pfam" id="PF02283">
    <property type="entry name" value="CobU"/>
    <property type="match status" value="1"/>
</dbReference>
<evidence type="ECO:0000256" key="7">
    <source>
        <dbReference type="ARBA" id="ARBA00007490"/>
    </source>
</evidence>
<evidence type="ECO:0000256" key="6">
    <source>
        <dbReference type="ARBA" id="ARBA00005159"/>
    </source>
</evidence>
<keyword evidence="12 19" id="KW-0547">Nucleotide-binding</keyword>
<dbReference type="eggNOG" id="COG2087">
    <property type="taxonomic scope" value="Bacteria"/>
</dbReference>
<dbReference type="GO" id="GO:0043752">
    <property type="term" value="F:adenosylcobinamide kinase activity"/>
    <property type="evidence" value="ECO:0007669"/>
    <property type="project" value="UniProtKB-EC"/>
</dbReference>
<feature type="active site" description="GMP-histidine intermediate" evidence="18">
    <location>
        <position position="48"/>
    </location>
</feature>
<dbReference type="InterPro" id="IPR003203">
    <property type="entry name" value="CobU/CobP"/>
</dbReference>
<evidence type="ECO:0000256" key="10">
    <source>
        <dbReference type="ARBA" id="ARBA00022573"/>
    </source>
</evidence>
<dbReference type="AlphaFoldDB" id="F8AA12"/>
<feature type="binding site" evidence="19">
    <location>
        <position position="81"/>
    </location>
    <ligand>
        <name>GTP</name>
        <dbReference type="ChEBI" id="CHEBI:37565"/>
    </ligand>
</feature>
<evidence type="ECO:0000256" key="16">
    <source>
        <dbReference type="ARBA" id="ARBA00029570"/>
    </source>
</evidence>
<evidence type="ECO:0000256" key="1">
    <source>
        <dbReference type="ARBA" id="ARBA00000312"/>
    </source>
</evidence>
<keyword evidence="20" id="KW-0548">Nucleotidyltransferase</keyword>
<evidence type="ECO:0000256" key="2">
    <source>
        <dbReference type="ARBA" id="ARBA00000711"/>
    </source>
</evidence>
<dbReference type="GO" id="GO:0005524">
    <property type="term" value="F:ATP binding"/>
    <property type="evidence" value="ECO:0007669"/>
    <property type="project" value="UniProtKB-KW"/>
</dbReference>
<proteinExistence type="inferred from homology"/>
<evidence type="ECO:0000256" key="18">
    <source>
        <dbReference type="PIRSR" id="PIRSR006135-1"/>
    </source>
</evidence>
<comment type="pathway">
    <text evidence="6">Cofactor biosynthesis; adenosylcobalamin biosynthesis; adenosylcobalamin from cob(II)yrinate a,c-diamide: step 5/7.</text>
</comment>
<evidence type="ECO:0000256" key="15">
    <source>
        <dbReference type="ARBA" id="ARBA00023134"/>
    </source>
</evidence>
<evidence type="ECO:0000256" key="13">
    <source>
        <dbReference type="ARBA" id="ARBA00022777"/>
    </source>
</evidence>